<feature type="domain" description="Solute-binding protein family 3/N-terminal" evidence="1">
    <location>
        <begin position="67"/>
        <end position="261"/>
    </location>
</feature>
<dbReference type="EMBL" id="CP123872">
    <property type="protein sequence ID" value="WND01762.1"/>
    <property type="molecule type" value="Genomic_DNA"/>
</dbReference>
<sequence>MKSIQIKLFTCLSMCTFFAHIVHTQDVAIEVKDIHDISFVTHSVDQRSASYIDGILRGQEKSGRRAIDVEIIQELKKRLGHKKPLTNIAFTRAIRTLEKQPGYALFNVLRTPARESKYKWVGPLQHYKTYFHDSAQKPSLIETMDDAKKVKGVCVVRGNAQHDLLKKLNFNNLIMVSKYTQCISLVMQNKGVIMPSSASAAYFEKMKVKDLVNNTEVVVTEFDGYLAFSKSTPDYLIKQAQETLDEIKADGTFEAIVKKYGVN</sequence>
<evidence type="ECO:0000259" key="1">
    <source>
        <dbReference type="Pfam" id="PF00497"/>
    </source>
</evidence>
<accession>A0AA52H8S4</accession>
<dbReference type="AlphaFoldDB" id="A0AA52H8S4"/>
<dbReference type="RefSeq" id="WP_310797592.1">
    <property type="nucleotide sequence ID" value="NZ_CP123872.1"/>
</dbReference>
<reference evidence="2" key="1">
    <citation type="submission" date="2023-04" db="EMBL/GenBank/DDBJ databases">
        <title>Complete genome sequence of Temperatibacter marinus.</title>
        <authorList>
            <person name="Rong J.-C."/>
            <person name="Yi M.-L."/>
            <person name="Zhao Q."/>
        </authorList>
    </citation>
    <scope>NUCLEOTIDE SEQUENCE</scope>
    <source>
        <strain evidence="2">NBRC 110045</strain>
    </source>
</reference>
<protein>
    <submittedName>
        <fullName evidence="2">Transporter substrate-binding domain-containing protein</fullName>
    </submittedName>
</protein>
<gene>
    <name evidence="2" type="ORF">QGN29_09370</name>
</gene>
<organism evidence="2 3">
    <name type="scientific">Temperatibacter marinus</name>
    <dbReference type="NCBI Taxonomy" id="1456591"/>
    <lineage>
        <taxon>Bacteria</taxon>
        <taxon>Pseudomonadati</taxon>
        <taxon>Pseudomonadota</taxon>
        <taxon>Alphaproteobacteria</taxon>
        <taxon>Kordiimonadales</taxon>
        <taxon>Temperatibacteraceae</taxon>
        <taxon>Temperatibacter</taxon>
    </lineage>
</organism>
<name>A0AA52H8S4_9PROT</name>
<dbReference type="PANTHER" id="PTHR38834:SF3">
    <property type="entry name" value="SOLUTE-BINDING PROTEIN FAMILY 3_N-TERMINAL DOMAIN-CONTAINING PROTEIN"/>
    <property type="match status" value="1"/>
</dbReference>
<keyword evidence="3" id="KW-1185">Reference proteome</keyword>
<dbReference type="InterPro" id="IPR001638">
    <property type="entry name" value="Solute-binding_3/MltF_N"/>
</dbReference>
<evidence type="ECO:0000313" key="2">
    <source>
        <dbReference type="EMBL" id="WND01762.1"/>
    </source>
</evidence>
<dbReference type="Proteomes" id="UP001268683">
    <property type="component" value="Chromosome"/>
</dbReference>
<dbReference type="KEGG" id="tmk:QGN29_09370"/>
<dbReference type="Pfam" id="PF00497">
    <property type="entry name" value="SBP_bac_3"/>
    <property type="match status" value="1"/>
</dbReference>
<evidence type="ECO:0000313" key="3">
    <source>
        <dbReference type="Proteomes" id="UP001268683"/>
    </source>
</evidence>
<dbReference type="SUPFAM" id="SSF53850">
    <property type="entry name" value="Periplasmic binding protein-like II"/>
    <property type="match status" value="1"/>
</dbReference>
<dbReference type="Gene3D" id="3.40.190.10">
    <property type="entry name" value="Periplasmic binding protein-like II"/>
    <property type="match status" value="2"/>
</dbReference>
<proteinExistence type="predicted"/>
<dbReference type="PANTHER" id="PTHR38834">
    <property type="entry name" value="PERIPLASMIC SUBSTRATE BINDING PROTEIN FAMILY 3"/>
    <property type="match status" value="1"/>
</dbReference>